<protein>
    <submittedName>
        <fullName evidence="1">Uncharacterized protein</fullName>
    </submittedName>
</protein>
<organism evidence="1 2">
    <name type="scientific">Aspergillus novofumigatus (strain IBT 16806)</name>
    <dbReference type="NCBI Taxonomy" id="1392255"/>
    <lineage>
        <taxon>Eukaryota</taxon>
        <taxon>Fungi</taxon>
        <taxon>Dikarya</taxon>
        <taxon>Ascomycota</taxon>
        <taxon>Pezizomycotina</taxon>
        <taxon>Eurotiomycetes</taxon>
        <taxon>Eurotiomycetidae</taxon>
        <taxon>Eurotiales</taxon>
        <taxon>Aspergillaceae</taxon>
        <taxon>Aspergillus</taxon>
        <taxon>Aspergillus subgen. Fumigati</taxon>
    </lineage>
</organism>
<proteinExistence type="predicted"/>
<dbReference type="OMA" id="KTRAPPC"/>
<dbReference type="GeneID" id="36537805"/>
<dbReference type="AlphaFoldDB" id="A0A2I1BTS4"/>
<accession>A0A2I1BTS4</accession>
<keyword evidence="2" id="KW-1185">Reference proteome</keyword>
<name>A0A2I1BTS4_ASPN1</name>
<evidence type="ECO:0000313" key="2">
    <source>
        <dbReference type="Proteomes" id="UP000234474"/>
    </source>
</evidence>
<dbReference type="Proteomes" id="UP000234474">
    <property type="component" value="Unassembled WGS sequence"/>
</dbReference>
<dbReference type="EMBL" id="MSZS01000012">
    <property type="protein sequence ID" value="PKX88742.1"/>
    <property type="molecule type" value="Genomic_DNA"/>
</dbReference>
<reference evidence="2" key="1">
    <citation type="journal article" date="2018" name="Proc. Natl. Acad. Sci. U.S.A.">
        <title>Linking secondary metabolites to gene clusters through genome sequencing of six diverse Aspergillus species.</title>
        <authorList>
            <person name="Kaerboelling I."/>
            <person name="Vesth T.C."/>
            <person name="Frisvad J.C."/>
            <person name="Nybo J.L."/>
            <person name="Theobald S."/>
            <person name="Kuo A."/>
            <person name="Bowyer P."/>
            <person name="Matsuda Y."/>
            <person name="Mondo S."/>
            <person name="Lyhne E.K."/>
            <person name="Kogle M.E."/>
            <person name="Clum A."/>
            <person name="Lipzen A."/>
            <person name="Salamov A."/>
            <person name="Ngan C.Y."/>
            <person name="Daum C."/>
            <person name="Chiniquy J."/>
            <person name="Barry K."/>
            <person name="LaButti K."/>
            <person name="Haridas S."/>
            <person name="Simmons B.A."/>
            <person name="Magnuson J.K."/>
            <person name="Mortensen U.H."/>
            <person name="Larsen T.O."/>
            <person name="Grigoriev I.V."/>
            <person name="Baker S.E."/>
            <person name="Andersen M.R."/>
        </authorList>
    </citation>
    <scope>NUCLEOTIDE SEQUENCE [LARGE SCALE GENOMIC DNA]</scope>
    <source>
        <strain evidence="2">IBT 16806</strain>
    </source>
</reference>
<evidence type="ECO:0000313" key="1">
    <source>
        <dbReference type="EMBL" id="PKX88742.1"/>
    </source>
</evidence>
<dbReference type="VEuPathDB" id="FungiDB:P174DRAFT_464931"/>
<gene>
    <name evidence="1" type="ORF">P174DRAFT_464931</name>
</gene>
<sequence length="103" mass="11148">MTVLAFSNKIILASSMKRDGTSTYEFGGGNNPVARALQLCQAAEQNTRVAMIVYKTRAPPCGTGATGCNLFVEQVKMRVVHLNIGKTPNKPYDLSTLAGETRR</sequence>
<comment type="caution">
    <text evidence="1">The sequence shown here is derived from an EMBL/GenBank/DDBJ whole genome shotgun (WGS) entry which is preliminary data.</text>
</comment>
<dbReference type="RefSeq" id="XP_024677337.1">
    <property type="nucleotide sequence ID" value="XM_024830479.1"/>
</dbReference>
<dbReference type="OrthoDB" id="3780330at2759"/>